<dbReference type="EC" id="2.5.1.60" evidence="6"/>
<evidence type="ECO:0000256" key="3">
    <source>
        <dbReference type="ARBA" id="ARBA00022679"/>
    </source>
</evidence>
<dbReference type="InterPro" id="IPR002088">
    <property type="entry name" value="Prenyl_trans_a"/>
</dbReference>
<dbReference type="PROSITE" id="PS51147">
    <property type="entry name" value="PFTA"/>
    <property type="match status" value="5"/>
</dbReference>
<evidence type="ECO:0000313" key="11">
    <source>
        <dbReference type="Proteomes" id="UP000836402"/>
    </source>
</evidence>
<dbReference type="GO" id="GO:0005968">
    <property type="term" value="C:Rab-protein geranylgeranyltransferase complex"/>
    <property type="evidence" value="ECO:0007669"/>
    <property type="project" value="TreeGrafter"/>
</dbReference>
<dbReference type="Proteomes" id="UP000077671">
    <property type="component" value="Unassembled WGS sequence"/>
</dbReference>
<reference evidence="8" key="3">
    <citation type="submission" date="2020-10" db="EMBL/GenBank/DDBJ databases">
        <authorList>
            <person name="Sedaghatjoo S."/>
        </authorList>
    </citation>
    <scope>NUCLEOTIDE SEQUENCE</scope>
    <source>
        <strain evidence="8">AZH3</strain>
    </source>
</reference>
<dbReference type="AlphaFoldDB" id="A0A177VH79"/>
<organism evidence="9 10">
    <name type="scientific">Tilletia caries</name>
    <name type="common">wheat bunt fungus</name>
    <dbReference type="NCBI Taxonomy" id="13290"/>
    <lineage>
        <taxon>Eukaryota</taxon>
        <taxon>Fungi</taxon>
        <taxon>Dikarya</taxon>
        <taxon>Basidiomycota</taxon>
        <taxon>Ustilaginomycotina</taxon>
        <taxon>Exobasidiomycetes</taxon>
        <taxon>Tilletiales</taxon>
        <taxon>Tilletiaceae</taxon>
        <taxon>Tilletia</taxon>
    </lineage>
</organism>
<evidence type="ECO:0000256" key="5">
    <source>
        <dbReference type="ARBA" id="ARBA00047658"/>
    </source>
</evidence>
<keyword evidence="4" id="KW-0677">Repeat</keyword>
<dbReference type="EMBL" id="CAJHJG010000173">
    <property type="protein sequence ID" value="CAD6898800.1"/>
    <property type="molecule type" value="Genomic_DNA"/>
</dbReference>
<dbReference type="PANTHER" id="PTHR11129">
    <property type="entry name" value="PROTEIN FARNESYLTRANSFERASE ALPHA SUBUNIT/RAB GERANYLGERANYL TRANSFERASE ALPHA SUBUNIT"/>
    <property type="match status" value="1"/>
</dbReference>
<dbReference type="Gene3D" id="1.25.40.120">
    <property type="entry name" value="Protein prenylyltransferase"/>
    <property type="match status" value="1"/>
</dbReference>
<feature type="region of interest" description="Disordered" evidence="7">
    <location>
        <begin position="79"/>
        <end position="105"/>
    </location>
</feature>
<accession>A0A177VH79</accession>
<evidence type="ECO:0000256" key="6">
    <source>
        <dbReference type="RuleBase" id="RU367120"/>
    </source>
</evidence>
<reference evidence="9" key="2">
    <citation type="journal article" date="2019" name="IMA Fungus">
        <title>Genome sequencing and comparison of five Tilletia species to identify candidate genes for the detection of regulated species infecting wheat.</title>
        <authorList>
            <person name="Nguyen H.D.T."/>
            <person name="Sultana T."/>
            <person name="Kesanakurti P."/>
            <person name="Hambleton S."/>
        </authorList>
    </citation>
    <scope>NUCLEOTIDE SEQUENCE</scope>
    <source>
        <strain evidence="9">DAOMC 238032</strain>
    </source>
</reference>
<comment type="function">
    <text evidence="6">Catalyzes the transfer of a geranyl-geranyl moiety from geranyl-geranyl pyrophosphate to cysteines occuring in specific C-terminal amino acid sequences.</text>
</comment>
<evidence type="ECO:0000313" key="10">
    <source>
        <dbReference type="Proteomes" id="UP000077671"/>
    </source>
</evidence>
<keyword evidence="3 6" id="KW-0808">Transferase</keyword>
<dbReference type="Proteomes" id="UP000836402">
    <property type="component" value="Unassembled WGS sequence"/>
</dbReference>
<proteinExistence type="inferred from homology"/>
<dbReference type="Pfam" id="PF01239">
    <property type="entry name" value="PPTA"/>
    <property type="match status" value="5"/>
</dbReference>
<gene>
    <name evidence="9" type="ORF">A4X03_0g3058</name>
    <name evidence="8" type="ORF">JKIAZH3_G8407</name>
</gene>
<sequence length="392" mass="45592">MHGVKRERTTAQAKAARKAKEAARLESYLEVESRFFELRDANDLSPAALEQTTKLLSFNPEFFTVWNYRRAILSHLFESESEPSQEDATKTAASESGPESQEAKDARRNVLLQDDLELTMHALRAHPKVYWIWSHRTWCLENLPDPKADGSKWKRELKLAEHMLELDPRNFHGWDYRRYLLVQLSQPSSRSSPTSFSSSTLTFPEALPTPLLQQELTYTLRKIEANFSNFSAWHQRSRCLPALWAREQVAPSERAKQRDEEFELIRQAMYTDPSDSSIWIYHRWLVDQELEEEAAVEGQEGEAGSGRGVHVFDREVAGIEELLEMEPDSKWCLETVARYRSLQRTRLLSTGGLQKDDDAEKELTAKIRDLLSRLKRIDPLRQARYEDWEHTL</sequence>
<dbReference type="GO" id="GO:0004663">
    <property type="term" value="F:Rab geranylgeranyltransferase activity"/>
    <property type="evidence" value="ECO:0007669"/>
    <property type="project" value="UniProtKB-UniRule"/>
</dbReference>
<dbReference type="EMBL" id="LWDD02000334">
    <property type="protein sequence ID" value="KAE8261678.1"/>
    <property type="molecule type" value="Genomic_DNA"/>
</dbReference>
<keyword evidence="2 6" id="KW-0637">Prenyltransferase</keyword>
<comment type="caution">
    <text evidence="9">The sequence shown here is derived from an EMBL/GenBank/DDBJ whole genome shotgun (WGS) entry which is preliminary data.</text>
</comment>
<dbReference type="GO" id="GO:0097354">
    <property type="term" value="P:prenylation"/>
    <property type="evidence" value="ECO:0007669"/>
    <property type="project" value="UniProtKB-UniRule"/>
</dbReference>
<dbReference type="SUPFAM" id="SSF48439">
    <property type="entry name" value="Protein prenylyltransferase"/>
    <property type="match status" value="1"/>
</dbReference>
<evidence type="ECO:0000313" key="8">
    <source>
        <dbReference type="EMBL" id="CAD6898800.1"/>
    </source>
</evidence>
<keyword evidence="11" id="KW-1185">Reference proteome</keyword>
<reference evidence="9" key="1">
    <citation type="submission" date="2016-04" db="EMBL/GenBank/DDBJ databases">
        <authorList>
            <person name="Nguyen H.D."/>
            <person name="Kesanakurti P."/>
            <person name="Cullis J."/>
            <person name="Levesque C.A."/>
            <person name="Hambleton S."/>
        </authorList>
    </citation>
    <scope>NUCLEOTIDE SEQUENCE</scope>
    <source>
        <strain evidence="9">DAOMC 238032</strain>
    </source>
</reference>
<evidence type="ECO:0000256" key="2">
    <source>
        <dbReference type="ARBA" id="ARBA00022602"/>
    </source>
</evidence>
<evidence type="ECO:0000256" key="4">
    <source>
        <dbReference type="ARBA" id="ARBA00022737"/>
    </source>
</evidence>
<dbReference type="PANTHER" id="PTHR11129:SF2">
    <property type="entry name" value="GERANYLGERANYL TRANSFERASE TYPE-2 SUBUNIT ALPHA"/>
    <property type="match status" value="1"/>
</dbReference>
<evidence type="ECO:0000256" key="1">
    <source>
        <dbReference type="ARBA" id="ARBA00006734"/>
    </source>
</evidence>
<evidence type="ECO:0000256" key="7">
    <source>
        <dbReference type="SAM" id="MobiDB-lite"/>
    </source>
</evidence>
<evidence type="ECO:0000313" key="9">
    <source>
        <dbReference type="EMBL" id="KAE8261678.1"/>
    </source>
</evidence>
<protein>
    <recommendedName>
        <fullName evidence="6">Geranylgeranyl transferase type-2 subunit alpha</fullName>
        <ecNumber evidence="6">2.5.1.60</ecNumber>
    </recommendedName>
    <alternativeName>
        <fullName evidence="6">Geranylgeranyl transferase type II subunit alpha</fullName>
    </alternativeName>
</protein>
<name>A0A177VH79_9BASI</name>
<comment type="catalytic activity">
    <reaction evidence="5 6">
        <text>geranylgeranyl diphosphate + L-cysteinyl-[protein] = S-geranylgeranyl-L-cysteinyl-[protein] + diphosphate</text>
        <dbReference type="Rhea" id="RHEA:21240"/>
        <dbReference type="Rhea" id="RHEA-COMP:10131"/>
        <dbReference type="Rhea" id="RHEA-COMP:11537"/>
        <dbReference type="ChEBI" id="CHEBI:29950"/>
        <dbReference type="ChEBI" id="CHEBI:33019"/>
        <dbReference type="ChEBI" id="CHEBI:57533"/>
        <dbReference type="ChEBI" id="CHEBI:86021"/>
        <dbReference type="EC" id="2.5.1.60"/>
    </reaction>
</comment>
<comment type="similarity">
    <text evidence="1 6">Belongs to the protein prenyltransferase subunit alpha family.</text>
</comment>